<dbReference type="PANTHER" id="PTHR10357:SF210">
    <property type="entry name" value="MALTODEXTRIN GLUCOSIDASE"/>
    <property type="match status" value="1"/>
</dbReference>
<reference evidence="4 5" key="1">
    <citation type="submission" date="2019-07" db="EMBL/GenBank/DDBJ databases">
        <title>Whole genome shotgun sequence of Deinococcus cellulosilyticus NBRC 106333.</title>
        <authorList>
            <person name="Hosoyama A."/>
            <person name="Uohara A."/>
            <person name="Ohji S."/>
            <person name="Ichikawa N."/>
        </authorList>
    </citation>
    <scope>NUCLEOTIDE SEQUENCE [LARGE SCALE GENOMIC DNA]</scope>
    <source>
        <strain evidence="4 5">NBRC 106333</strain>
    </source>
</reference>
<dbReference type="RefSeq" id="WP_146883926.1">
    <property type="nucleotide sequence ID" value="NZ_BJXB01000006.1"/>
</dbReference>
<keyword evidence="1" id="KW-0378">Hydrolase</keyword>
<dbReference type="EMBL" id="BJXB01000006">
    <property type="protein sequence ID" value="GEM46109.1"/>
    <property type="molecule type" value="Genomic_DNA"/>
</dbReference>
<sequence length="604" mass="69523">MTGTAERTRKPAPYSSEQAVHLYHDGTEHFLQIEEDIAHVYLEAPPEMEEGQVMSFRHGDAQFDDLTREEDGRWKATIPLQKHQNTQYRFKVQVSGRTYWLSQAGVSPGPTPFMQDFKISRFTPPQWVHDRVFYQIFPDRFKNGDPSINLKSGEYKYEDRAVVSRKWYMDPNTSMGANEYFGGDLEGIRISMDYFHDLGVNALYLNPIFQSPSVHAYDTQDYFRIDEHFGTNEGFAKLVEELHQNDIRILLDGVFNHTGSWHKWMNRERIYSEPGAFQGGPTREYYTYLSDEPEAYMAWFGFPTLPKLNYANKDVMEQMITGKNSVVRHWLKAPYNIDGWRLDAAPVIGKHGTDEGNHEVIQAIWKSAREENPEAYIIGEHFGDALAWLQGGEEDGAMNYYGFTIPTWAFLGGEDESGKLVYMDAAEYARNVMHYLSFIPFQNQLALFNSLCSHDTKRFSSICQDLEHRKLGATMLFAHIGVPCIYYGDEIGLEGEGDPLSRRTMPWDWKELWETGLYDHYKQLARIRKQEKALQKGSYAILDAEGDALVIQRRHGNEFVRVVLTRGAPFTHTLDGRWTNLLDGSEVQGEVHLHGTGALILKKQ</sequence>
<dbReference type="SUPFAM" id="SSF81296">
    <property type="entry name" value="E set domains"/>
    <property type="match status" value="1"/>
</dbReference>
<proteinExistence type="predicted"/>
<protein>
    <submittedName>
        <fullName evidence="4">Maltodextrin glucosidase</fullName>
    </submittedName>
</protein>
<dbReference type="OrthoDB" id="9805159at2"/>
<dbReference type="NCBIfam" id="NF008051">
    <property type="entry name" value="PRK10785.1"/>
    <property type="match status" value="1"/>
</dbReference>
<evidence type="ECO:0000256" key="2">
    <source>
        <dbReference type="ARBA" id="ARBA00023295"/>
    </source>
</evidence>
<dbReference type="Pfam" id="PF00128">
    <property type="entry name" value="Alpha-amylase"/>
    <property type="match status" value="1"/>
</dbReference>
<dbReference type="InterPro" id="IPR014756">
    <property type="entry name" value="Ig_E-set"/>
</dbReference>
<accession>A0A511MZX7</accession>
<organism evidence="4 5">
    <name type="scientific">Deinococcus cellulosilyticus (strain DSM 18568 / NBRC 106333 / KACC 11606 / 5516J-15)</name>
    <dbReference type="NCBI Taxonomy" id="1223518"/>
    <lineage>
        <taxon>Bacteria</taxon>
        <taxon>Thermotogati</taxon>
        <taxon>Deinococcota</taxon>
        <taxon>Deinococci</taxon>
        <taxon>Deinococcales</taxon>
        <taxon>Deinococcaceae</taxon>
        <taxon>Deinococcus</taxon>
    </lineage>
</organism>
<comment type="caution">
    <text evidence="4">The sequence shown here is derived from an EMBL/GenBank/DDBJ whole genome shotgun (WGS) entry which is preliminary data.</text>
</comment>
<dbReference type="SMART" id="SM00642">
    <property type="entry name" value="Aamy"/>
    <property type="match status" value="1"/>
</dbReference>
<evidence type="ECO:0000259" key="3">
    <source>
        <dbReference type="SMART" id="SM00642"/>
    </source>
</evidence>
<dbReference type="Gene3D" id="3.20.20.80">
    <property type="entry name" value="Glycosidases"/>
    <property type="match status" value="1"/>
</dbReference>
<dbReference type="SUPFAM" id="SSF51445">
    <property type="entry name" value="(Trans)glycosidases"/>
    <property type="match status" value="1"/>
</dbReference>
<gene>
    <name evidence="4" type="ORF">DC3_17440</name>
</gene>
<keyword evidence="2" id="KW-0326">Glycosidase</keyword>
<dbReference type="PANTHER" id="PTHR10357">
    <property type="entry name" value="ALPHA-AMYLASE FAMILY MEMBER"/>
    <property type="match status" value="1"/>
</dbReference>
<evidence type="ECO:0000313" key="4">
    <source>
        <dbReference type="EMBL" id="GEM46109.1"/>
    </source>
</evidence>
<keyword evidence="5" id="KW-1185">Reference proteome</keyword>
<dbReference type="Proteomes" id="UP000321306">
    <property type="component" value="Unassembled WGS sequence"/>
</dbReference>
<evidence type="ECO:0000256" key="1">
    <source>
        <dbReference type="ARBA" id="ARBA00022801"/>
    </source>
</evidence>
<evidence type="ECO:0000313" key="5">
    <source>
        <dbReference type="Proteomes" id="UP000321306"/>
    </source>
</evidence>
<dbReference type="AlphaFoldDB" id="A0A511MZX7"/>
<dbReference type="InterPro" id="IPR017853">
    <property type="entry name" value="GH"/>
</dbReference>
<feature type="domain" description="Glycosyl hydrolase family 13 catalytic" evidence="3">
    <location>
        <begin position="135"/>
        <end position="528"/>
    </location>
</feature>
<dbReference type="GO" id="GO:0005975">
    <property type="term" value="P:carbohydrate metabolic process"/>
    <property type="evidence" value="ECO:0007669"/>
    <property type="project" value="InterPro"/>
</dbReference>
<dbReference type="CDD" id="cd11338">
    <property type="entry name" value="AmyAc_CMD"/>
    <property type="match status" value="1"/>
</dbReference>
<dbReference type="GO" id="GO:0016798">
    <property type="term" value="F:hydrolase activity, acting on glycosyl bonds"/>
    <property type="evidence" value="ECO:0007669"/>
    <property type="project" value="UniProtKB-KW"/>
</dbReference>
<name>A0A511MZX7_DEIC1</name>
<dbReference type="InterPro" id="IPR006047">
    <property type="entry name" value="GH13_cat_dom"/>
</dbReference>